<dbReference type="AlphaFoldDB" id="A0AAV3XWS2"/>
<sequence length="74" mass="8246">MLKLIEGSKLRQDCSKVCRIYVCLMSHDPTSPAQQSQGHKKSEITIAVSVLRHPRPIGISGRVVQVGECIRYVL</sequence>
<evidence type="ECO:0000313" key="2">
    <source>
        <dbReference type="Proteomes" id="UP000735302"/>
    </source>
</evidence>
<dbReference type="EMBL" id="BLXT01000140">
    <property type="protein sequence ID" value="GFN74591.1"/>
    <property type="molecule type" value="Genomic_DNA"/>
</dbReference>
<proteinExistence type="predicted"/>
<reference evidence="1 2" key="1">
    <citation type="journal article" date="2021" name="Elife">
        <title>Chloroplast acquisition without the gene transfer in kleptoplastic sea slugs, Plakobranchus ocellatus.</title>
        <authorList>
            <person name="Maeda T."/>
            <person name="Takahashi S."/>
            <person name="Yoshida T."/>
            <person name="Shimamura S."/>
            <person name="Takaki Y."/>
            <person name="Nagai Y."/>
            <person name="Toyoda A."/>
            <person name="Suzuki Y."/>
            <person name="Arimoto A."/>
            <person name="Ishii H."/>
            <person name="Satoh N."/>
            <person name="Nishiyama T."/>
            <person name="Hasebe M."/>
            <person name="Maruyama T."/>
            <person name="Minagawa J."/>
            <person name="Obokata J."/>
            <person name="Shigenobu S."/>
        </authorList>
    </citation>
    <scope>NUCLEOTIDE SEQUENCE [LARGE SCALE GENOMIC DNA]</scope>
</reference>
<accession>A0AAV3XWS2</accession>
<keyword evidence="2" id="KW-1185">Reference proteome</keyword>
<name>A0AAV3XWS2_9GAST</name>
<comment type="caution">
    <text evidence="1">The sequence shown here is derived from an EMBL/GenBank/DDBJ whole genome shotgun (WGS) entry which is preliminary data.</text>
</comment>
<organism evidence="1 2">
    <name type="scientific">Plakobranchus ocellatus</name>
    <dbReference type="NCBI Taxonomy" id="259542"/>
    <lineage>
        <taxon>Eukaryota</taxon>
        <taxon>Metazoa</taxon>
        <taxon>Spiralia</taxon>
        <taxon>Lophotrochozoa</taxon>
        <taxon>Mollusca</taxon>
        <taxon>Gastropoda</taxon>
        <taxon>Heterobranchia</taxon>
        <taxon>Euthyneura</taxon>
        <taxon>Panpulmonata</taxon>
        <taxon>Sacoglossa</taxon>
        <taxon>Placobranchoidea</taxon>
        <taxon>Plakobranchidae</taxon>
        <taxon>Plakobranchus</taxon>
    </lineage>
</organism>
<gene>
    <name evidence="1" type="ORF">PoB_000109700</name>
</gene>
<protein>
    <submittedName>
        <fullName evidence="1">Uncharacterized protein</fullName>
    </submittedName>
</protein>
<evidence type="ECO:0000313" key="1">
    <source>
        <dbReference type="EMBL" id="GFN74591.1"/>
    </source>
</evidence>
<dbReference type="Proteomes" id="UP000735302">
    <property type="component" value="Unassembled WGS sequence"/>
</dbReference>